<name>A0ABP9U9T7_9BACT</name>
<evidence type="ECO:0000259" key="1">
    <source>
        <dbReference type="Pfam" id="PF10592"/>
    </source>
</evidence>
<dbReference type="RefSeq" id="WP_353290002.1">
    <property type="nucleotide sequence ID" value="NZ_BAABQM010000003.1"/>
</dbReference>
<feature type="domain" description="Abortive phage infection protein C-terminal" evidence="1">
    <location>
        <begin position="261"/>
        <end position="557"/>
    </location>
</feature>
<dbReference type="InterPro" id="IPR018891">
    <property type="entry name" value="AIPR_C"/>
</dbReference>
<accession>A0ABP9U9T7</accession>
<sequence>MNFKKSSMQKCINNYRNNIDPNTLSQLNFQEVENAFVEDLLMNVEVTYATTDLWQNDPTDVRKHPFNMCFYTTKFNAPRNFSFVKYSESQDLAENYNTFRTLVEYLKQMRTDFNKYVPEENNEFFDYLCSLKEDQGADEEDEIDLWKIYYIIVEDDFTDPLTKSVSKKLRQKFSEYLEAEGLQDIFEVVIKEEAELVTEATNLKDGNSLSVSKDYIVIDRPFNYLKSPRVAGKVIQSMVCNVKASSIKRLWEEYNNELLGLNLRYFVKQKKVDDPILATIKDEPDLFWFKNNGLVILCENYNVDEDKVELTNFSIVNGGQTTYTIGNSKLIDEDYDLTIVSKIIAIEGLNSKFIDNDALNLVNDLANATNQQKPIKDKDLIANLSEIKELKQCFANDNEFPMFLESRRGEWNLSKSKSDKFKKKWKKIESEKILQIYSAYDEIDFGGSKQKAKLYKDKDLVREQFANINRNHVVYRDLALLTNLIAAIPASKYKTTLSKNAFDFLKCGNFVLCSLIKLLFVSYNMALTRDENIRDKLIELKRFIASDGDKLKQANKTAVKEFITEEFNKLNVNKLLTNEILLTKEVESTFKKLYIDFISELTEQIKLTDEDETVSALSFVKVTGNFYKYIFSYFVDKYIKRIDLYSEETMKDSKLYDLLKCAGKIFAFKKVK</sequence>
<gene>
    <name evidence="2" type="ORF">UREOM_5530</name>
</gene>
<dbReference type="EMBL" id="BAABQM010000003">
    <property type="protein sequence ID" value="GAA5414842.1"/>
    <property type="molecule type" value="Genomic_DNA"/>
</dbReference>
<proteinExistence type="predicted"/>
<dbReference type="Proteomes" id="UP001449582">
    <property type="component" value="Unassembled WGS sequence"/>
</dbReference>
<organism evidence="2 3">
    <name type="scientific">Ureaplasma ceti</name>
    <dbReference type="NCBI Taxonomy" id="3119530"/>
    <lineage>
        <taxon>Bacteria</taxon>
        <taxon>Bacillati</taxon>
        <taxon>Mycoplasmatota</taxon>
        <taxon>Mycoplasmoidales</taxon>
        <taxon>Mycoplasmoidaceae</taxon>
        <taxon>Ureaplasma</taxon>
    </lineage>
</organism>
<protein>
    <recommendedName>
        <fullName evidence="1">Abortive phage infection protein C-terminal domain-containing protein</fullName>
    </recommendedName>
</protein>
<comment type="caution">
    <text evidence="2">The sequence shown here is derived from an EMBL/GenBank/DDBJ whole genome shotgun (WGS) entry which is preliminary data.</text>
</comment>
<evidence type="ECO:0000313" key="2">
    <source>
        <dbReference type="EMBL" id="GAA5414842.1"/>
    </source>
</evidence>
<dbReference type="Pfam" id="PF10592">
    <property type="entry name" value="AIPR"/>
    <property type="match status" value="1"/>
</dbReference>
<evidence type="ECO:0000313" key="3">
    <source>
        <dbReference type="Proteomes" id="UP001449582"/>
    </source>
</evidence>
<reference evidence="2" key="1">
    <citation type="submission" date="2024-02" db="EMBL/GenBank/DDBJ databases">
        <title>Draft genome sequence of new strains in genus Ureaplasma.</title>
        <authorList>
            <person name="Nakajima Y."/>
            <person name="Segawa T."/>
        </authorList>
    </citation>
    <scope>NUCLEOTIDE SEQUENCE [LARGE SCALE GENOMIC DNA]</scope>
    <source>
        <strain evidence="2">OM1</strain>
    </source>
</reference>
<keyword evidence="3" id="KW-1185">Reference proteome</keyword>